<evidence type="ECO:0000256" key="4">
    <source>
        <dbReference type="SAM" id="MobiDB-lite"/>
    </source>
</evidence>
<evidence type="ECO:0000256" key="5">
    <source>
        <dbReference type="SAM" id="SignalP"/>
    </source>
</evidence>
<keyword evidence="1" id="KW-0813">Transport</keyword>
<evidence type="ECO:0000259" key="6">
    <source>
        <dbReference type="SMART" id="SM00965"/>
    </source>
</evidence>
<dbReference type="InterPro" id="IPR011662">
    <property type="entry name" value="Secretin/TonB_short_N"/>
</dbReference>
<dbReference type="SUPFAM" id="SSF74653">
    <property type="entry name" value="TolA/TonB C-terminal domain"/>
    <property type="match status" value="1"/>
</dbReference>
<accession>A0ABY9M6T5</accession>
<keyword evidence="8" id="KW-1185">Reference proteome</keyword>
<sequence length="238" mass="25544">MRPHAPRLIPWRGALWLACALAAPAWGAKDAPTAAAAVAHPPGALLDFDIPAQALAAALDRYAAISGWPILFQAGLVTGRRSSAVQGRYAPEAALRRLLDGTGLKPERTAGGPADAYTLAEVRPQNHGAVDFQYGAWVQERLWQTLCADPRTAPGGYRVLLRFRVDGRARVHDVRLLTSSGDRARDAALRERLERTRVGRAPPAAMAQPLTMLILPAATAGGPRCDPPRFGSEAQRDE</sequence>
<dbReference type="Pfam" id="PF07660">
    <property type="entry name" value="STN"/>
    <property type="match status" value="1"/>
</dbReference>
<feature type="chain" id="PRO_5045937670" evidence="5">
    <location>
        <begin position="29"/>
        <end position="238"/>
    </location>
</feature>
<protein>
    <submittedName>
        <fullName evidence="7">Secretin and TonB N-terminal domain-containing protein</fullName>
    </submittedName>
</protein>
<keyword evidence="2" id="KW-0472">Membrane</keyword>
<evidence type="ECO:0000313" key="8">
    <source>
        <dbReference type="Proteomes" id="UP001234798"/>
    </source>
</evidence>
<dbReference type="RefSeq" id="WP_306947909.1">
    <property type="nucleotide sequence ID" value="NZ_CP132976.1"/>
</dbReference>
<feature type="signal peptide" evidence="5">
    <location>
        <begin position="1"/>
        <end position="28"/>
    </location>
</feature>
<keyword evidence="3" id="KW-0998">Cell outer membrane</keyword>
<keyword evidence="5" id="KW-0732">Signal</keyword>
<gene>
    <name evidence="7" type="ORF">RAS12_10190</name>
</gene>
<proteinExistence type="predicted"/>
<evidence type="ECO:0000256" key="3">
    <source>
        <dbReference type="ARBA" id="ARBA00023237"/>
    </source>
</evidence>
<evidence type="ECO:0000313" key="7">
    <source>
        <dbReference type="EMBL" id="WMD22719.1"/>
    </source>
</evidence>
<feature type="region of interest" description="Disordered" evidence="4">
    <location>
        <begin position="218"/>
        <end position="238"/>
    </location>
</feature>
<reference evidence="7 8" key="1">
    <citation type="submission" date="2023-08" db="EMBL/GenBank/DDBJ databases">
        <title>Achromobacter seleniivolatilans sp. nov., isolated from seleniferous soil.</title>
        <authorList>
            <person name="Zhang S."/>
            <person name="Li K."/>
            <person name="Peng J."/>
            <person name="Zhao Q."/>
            <person name="Wang H."/>
            <person name="Guo Y."/>
        </authorList>
    </citation>
    <scope>NUCLEOTIDE SEQUENCE [LARGE SCALE GENOMIC DNA]</scope>
    <source>
        <strain evidence="7 8">R39</strain>
    </source>
</reference>
<dbReference type="Gene3D" id="3.30.1150.10">
    <property type="match status" value="1"/>
</dbReference>
<evidence type="ECO:0000256" key="2">
    <source>
        <dbReference type="ARBA" id="ARBA00023136"/>
    </source>
</evidence>
<evidence type="ECO:0000256" key="1">
    <source>
        <dbReference type="ARBA" id="ARBA00022448"/>
    </source>
</evidence>
<dbReference type="Gene3D" id="3.55.50.30">
    <property type="match status" value="1"/>
</dbReference>
<feature type="domain" description="Secretin/TonB short N-terminal" evidence="6">
    <location>
        <begin position="68"/>
        <end position="122"/>
    </location>
</feature>
<dbReference type="SMART" id="SM00965">
    <property type="entry name" value="STN"/>
    <property type="match status" value="1"/>
</dbReference>
<dbReference type="EMBL" id="CP132976">
    <property type="protein sequence ID" value="WMD22719.1"/>
    <property type="molecule type" value="Genomic_DNA"/>
</dbReference>
<organism evidence="7 8">
    <name type="scientific">Achromobacter seleniivolatilans</name>
    <dbReference type="NCBI Taxonomy" id="3047478"/>
    <lineage>
        <taxon>Bacteria</taxon>
        <taxon>Pseudomonadati</taxon>
        <taxon>Pseudomonadota</taxon>
        <taxon>Betaproteobacteria</taxon>
        <taxon>Burkholderiales</taxon>
        <taxon>Alcaligenaceae</taxon>
        <taxon>Achromobacter</taxon>
    </lineage>
</organism>
<dbReference type="Proteomes" id="UP001234798">
    <property type="component" value="Chromosome"/>
</dbReference>
<name>A0ABY9M6T5_9BURK</name>